<feature type="signal peptide" evidence="2">
    <location>
        <begin position="1"/>
        <end position="24"/>
    </location>
</feature>
<organism evidence="3 4">
    <name type="scientific">Elysia marginata</name>
    <dbReference type="NCBI Taxonomy" id="1093978"/>
    <lineage>
        <taxon>Eukaryota</taxon>
        <taxon>Metazoa</taxon>
        <taxon>Spiralia</taxon>
        <taxon>Lophotrochozoa</taxon>
        <taxon>Mollusca</taxon>
        <taxon>Gastropoda</taxon>
        <taxon>Heterobranchia</taxon>
        <taxon>Euthyneura</taxon>
        <taxon>Panpulmonata</taxon>
        <taxon>Sacoglossa</taxon>
        <taxon>Placobranchoidea</taxon>
        <taxon>Plakobranchidae</taxon>
        <taxon>Elysia</taxon>
    </lineage>
</organism>
<name>A0AAV4JFY6_9GAST</name>
<keyword evidence="2" id="KW-0732">Signal</keyword>
<dbReference type="Proteomes" id="UP000762676">
    <property type="component" value="Unassembled WGS sequence"/>
</dbReference>
<evidence type="ECO:0000256" key="2">
    <source>
        <dbReference type="SAM" id="SignalP"/>
    </source>
</evidence>
<keyword evidence="1" id="KW-1133">Transmembrane helix</keyword>
<protein>
    <recommendedName>
        <fullName evidence="5">Secreted protein</fullName>
    </recommendedName>
</protein>
<reference evidence="3 4" key="1">
    <citation type="journal article" date="2021" name="Elife">
        <title>Chloroplast acquisition without the gene transfer in kleptoplastic sea slugs, Plakobranchus ocellatus.</title>
        <authorList>
            <person name="Maeda T."/>
            <person name="Takahashi S."/>
            <person name="Yoshida T."/>
            <person name="Shimamura S."/>
            <person name="Takaki Y."/>
            <person name="Nagai Y."/>
            <person name="Toyoda A."/>
            <person name="Suzuki Y."/>
            <person name="Arimoto A."/>
            <person name="Ishii H."/>
            <person name="Satoh N."/>
            <person name="Nishiyama T."/>
            <person name="Hasebe M."/>
            <person name="Maruyama T."/>
            <person name="Minagawa J."/>
            <person name="Obokata J."/>
            <person name="Shigenobu S."/>
        </authorList>
    </citation>
    <scope>NUCLEOTIDE SEQUENCE [LARGE SCALE GENOMIC DNA]</scope>
</reference>
<evidence type="ECO:0000313" key="4">
    <source>
        <dbReference type="Proteomes" id="UP000762676"/>
    </source>
</evidence>
<dbReference type="AlphaFoldDB" id="A0AAV4JFY6"/>
<evidence type="ECO:0000256" key="1">
    <source>
        <dbReference type="SAM" id="Phobius"/>
    </source>
</evidence>
<sequence length="80" mass="8665">MENLSKRMFIFVAFCSLAYTLTETQEVVVVVVVAIVEVVAVIVVVVVETTAQGGVVLVEIATASVKHNIFKTIFSVQCSF</sequence>
<keyword evidence="4" id="KW-1185">Reference proteome</keyword>
<keyword evidence="1" id="KW-0812">Transmembrane</keyword>
<feature type="transmembrane region" description="Helical" evidence="1">
    <location>
        <begin position="28"/>
        <end position="47"/>
    </location>
</feature>
<evidence type="ECO:0000313" key="3">
    <source>
        <dbReference type="EMBL" id="GFS21604.1"/>
    </source>
</evidence>
<feature type="chain" id="PRO_5043663243" description="Secreted protein" evidence="2">
    <location>
        <begin position="25"/>
        <end position="80"/>
    </location>
</feature>
<evidence type="ECO:0008006" key="5">
    <source>
        <dbReference type="Google" id="ProtNLM"/>
    </source>
</evidence>
<comment type="caution">
    <text evidence="3">The sequence shown here is derived from an EMBL/GenBank/DDBJ whole genome shotgun (WGS) entry which is preliminary data.</text>
</comment>
<keyword evidence="1" id="KW-0472">Membrane</keyword>
<proteinExistence type="predicted"/>
<dbReference type="EMBL" id="BMAT01006885">
    <property type="protein sequence ID" value="GFS21604.1"/>
    <property type="molecule type" value="Genomic_DNA"/>
</dbReference>
<accession>A0AAV4JFY6</accession>
<gene>
    <name evidence="3" type="ORF">ElyMa_003343200</name>
</gene>